<protein>
    <submittedName>
        <fullName evidence="2">Uncharacterized protein</fullName>
    </submittedName>
</protein>
<dbReference type="RefSeq" id="WP_092498656.1">
    <property type="nucleotide sequence ID" value="NZ_FNFV01000002.1"/>
</dbReference>
<evidence type="ECO:0000256" key="1">
    <source>
        <dbReference type="SAM" id="Coils"/>
    </source>
</evidence>
<accession>A0A1G9AHF1</accession>
<organism evidence="2 3">
    <name type="scientific">Meinhardsimonia xiamenensis</name>
    <dbReference type="NCBI Taxonomy" id="990712"/>
    <lineage>
        <taxon>Bacteria</taxon>
        <taxon>Pseudomonadati</taxon>
        <taxon>Pseudomonadota</taxon>
        <taxon>Alphaproteobacteria</taxon>
        <taxon>Rhodobacterales</taxon>
        <taxon>Paracoccaceae</taxon>
        <taxon>Meinhardsimonia</taxon>
    </lineage>
</organism>
<dbReference type="EMBL" id="FNFV01000002">
    <property type="protein sequence ID" value="SDK26254.1"/>
    <property type="molecule type" value="Genomic_DNA"/>
</dbReference>
<proteinExistence type="predicted"/>
<dbReference type="AlphaFoldDB" id="A0A1G9AHF1"/>
<reference evidence="3" key="1">
    <citation type="submission" date="2016-10" db="EMBL/GenBank/DDBJ databases">
        <authorList>
            <person name="Varghese N."/>
            <person name="Submissions S."/>
        </authorList>
    </citation>
    <scope>NUCLEOTIDE SEQUENCE [LARGE SCALE GENOMIC DNA]</scope>
    <source>
        <strain evidence="3">CGMCC 1.10789</strain>
    </source>
</reference>
<dbReference type="OrthoDB" id="7873197at2"/>
<keyword evidence="1" id="KW-0175">Coiled coil</keyword>
<evidence type="ECO:0000313" key="2">
    <source>
        <dbReference type="EMBL" id="SDK26254.1"/>
    </source>
</evidence>
<dbReference type="STRING" id="990712.SAMN05216257_102125"/>
<feature type="coiled-coil region" evidence="1">
    <location>
        <begin position="53"/>
        <end position="80"/>
    </location>
</feature>
<sequence length="113" mass="12212">MALITPFGKDGVAERMVSVAMEQFVAVTELMAELVRQIEAGEVPAPGDAKRTVAEYRATIRMAMEERQRLEDKLKTANGVVGGHALDFDAARDEIRRRLARLRAAGGGGEVSG</sequence>
<dbReference type="Proteomes" id="UP000199328">
    <property type="component" value="Unassembled WGS sequence"/>
</dbReference>
<evidence type="ECO:0000313" key="3">
    <source>
        <dbReference type="Proteomes" id="UP000199328"/>
    </source>
</evidence>
<keyword evidence="3" id="KW-1185">Reference proteome</keyword>
<gene>
    <name evidence="2" type="ORF">SAMN05216257_102125</name>
</gene>
<name>A0A1G9AHF1_9RHOB</name>